<dbReference type="AlphaFoldDB" id="A0A9P7U8K9"/>
<keyword evidence="3" id="KW-1185">Reference proteome</keyword>
<gene>
    <name evidence="2" type="ORF">JMJ77_003890</name>
</gene>
<protein>
    <submittedName>
        <fullName evidence="2">Uncharacterized protein</fullName>
    </submittedName>
</protein>
<comment type="caution">
    <text evidence="2">The sequence shown here is derived from an EMBL/GenBank/DDBJ whole genome shotgun (WGS) entry which is preliminary data.</text>
</comment>
<dbReference type="EMBL" id="JAESDN010000010">
    <property type="protein sequence ID" value="KAG7044428.1"/>
    <property type="molecule type" value="Genomic_DNA"/>
</dbReference>
<dbReference type="Proteomes" id="UP000699042">
    <property type="component" value="Unassembled WGS sequence"/>
</dbReference>
<evidence type="ECO:0000313" key="3">
    <source>
        <dbReference type="Proteomes" id="UP000699042"/>
    </source>
</evidence>
<feature type="compositionally biased region" description="Polar residues" evidence="1">
    <location>
        <begin position="63"/>
        <end position="73"/>
    </location>
</feature>
<evidence type="ECO:0000313" key="2">
    <source>
        <dbReference type="EMBL" id="KAG7044428.1"/>
    </source>
</evidence>
<name>A0A9P7U8K9_9PEZI</name>
<accession>A0A9P7U8K9</accession>
<proteinExistence type="predicted"/>
<organism evidence="2 3">
    <name type="scientific">Colletotrichum scovillei</name>
    <dbReference type="NCBI Taxonomy" id="1209932"/>
    <lineage>
        <taxon>Eukaryota</taxon>
        <taxon>Fungi</taxon>
        <taxon>Dikarya</taxon>
        <taxon>Ascomycota</taxon>
        <taxon>Pezizomycotina</taxon>
        <taxon>Sordariomycetes</taxon>
        <taxon>Hypocreomycetidae</taxon>
        <taxon>Glomerellales</taxon>
        <taxon>Glomerellaceae</taxon>
        <taxon>Colletotrichum</taxon>
        <taxon>Colletotrichum acutatum species complex</taxon>
    </lineage>
</organism>
<feature type="compositionally biased region" description="Polar residues" evidence="1">
    <location>
        <begin position="86"/>
        <end position="100"/>
    </location>
</feature>
<reference evidence="2" key="1">
    <citation type="submission" date="2021-05" db="EMBL/GenBank/DDBJ databases">
        <title>Comparative genomics of three Colletotrichum scovillei strains and genetic complementation revealed genes involved fungal growth and virulence on chili pepper.</title>
        <authorList>
            <person name="Hsieh D.-K."/>
            <person name="Chuang S.-C."/>
            <person name="Chen C.-Y."/>
            <person name="Chao Y.-T."/>
            <person name="Lu M.-Y.J."/>
            <person name="Lee M.-H."/>
            <person name="Shih M.-C."/>
        </authorList>
    </citation>
    <scope>NUCLEOTIDE SEQUENCE</scope>
    <source>
        <strain evidence="2">Coll-153</strain>
    </source>
</reference>
<sequence length="100" mass="11074">MWSTLTPTTPIILKAASLKQQYQLEPRNSTQTSSGRVRKRTASLQRVLTDRFPEKTIYDYAPSASSSTKNLQNPPDIAPASEAKGPNQQDKITNPNKNST</sequence>
<feature type="compositionally biased region" description="Basic and acidic residues" evidence="1">
    <location>
        <begin position="48"/>
        <end position="57"/>
    </location>
</feature>
<feature type="compositionally biased region" description="Polar residues" evidence="1">
    <location>
        <begin position="21"/>
        <end position="35"/>
    </location>
</feature>
<evidence type="ECO:0000256" key="1">
    <source>
        <dbReference type="SAM" id="MobiDB-lite"/>
    </source>
</evidence>
<feature type="region of interest" description="Disordered" evidence="1">
    <location>
        <begin position="21"/>
        <end position="100"/>
    </location>
</feature>